<evidence type="ECO:0000313" key="2">
    <source>
        <dbReference type="WBParaSite" id="nRc.2.0.1.t23718-RA"/>
    </source>
</evidence>
<dbReference type="WBParaSite" id="nRc.2.0.1.t23718-RA">
    <property type="protein sequence ID" value="nRc.2.0.1.t23718-RA"/>
    <property type="gene ID" value="nRc.2.0.1.g23718"/>
</dbReference>
<dbReference type="Proteomes" id="UP000887565">
    <property type="component" value="Unplaced"/>
</dbReference>
<reference evidence="2" key="1">
    <citation type="submission" date="2022-11" db="UniProtKB">
        <authorList>
            <consortium name="WormBaseParasite"/>
        </authorList>
    </citation>
    <scope>IDENTIFICATION</scope>
</reference>
<protein>
    <submittedName>
        <fullName evidence="2">Uncharacterized protein</fullName>
    </submittedName>
</protein>
<accession>A0A915JB47</accession>
<evidence type="ECO:0000313" key="1">
    <source>
        <dbReference type="Proteomes" id="UP000887565"/>
    </source>
</evidence>
<organism evidence="1 2">
    <name type="scientific">Romanomermis culicivorax</name>
    <name type="common">Nematode worm</name>
    <dbReference type="NCBI Taxonomy" id="13658"/>
    <lineage>
        <taxon>Eukaryota</taxon>
        <taxon>Metazoa</taxon>
        <taxon>Ecdysozoa</taxon>
        <taxon>Nematoda</taxon>
        <taxon>Enoplea</taxon>
        <taxon>Dorylaimia</taxon>
        <taxon>Mermithida</taxon>
        <taxon>Mermithoidea</taxon>
        <taxon>Mermithidae</taxon>
        <taxon>Romanomermis</taxon>
    </lineage>
</organism>
<name>A0A915JB47_ROMCU</name>
<proteinExistence type="predicted"/>
<keyword evidence="1" id="KW-1185">Reference proteome</keyword>
<dbReference type="AlphaFoldDB" id="A0A915JB47"/>
<sequence>ETATLIRKQKLRSSVLQNDIVDKTLDYRRGLLIRDQIESRYSHMSLEDRVKSIREVMGIIKSHINISFWETRFRIFRPQILQCAGAYIVQSDQ</sequence>